<dbReference type="GO" id="GO:0003755">
    <property type="term" value="F:peptidyl-prolyl cis-trans isomerase activity"/>
    <property type="evidence" value="ECO:0007669"/>
    <property type="project" value="InterPro"/>
</dbReference>
<dbReference type="InterPro" id="IPR002130">
    <property type="entry name" value="Cyclophilin-type_PPIase_dom"/>
</dbReference>
<dbReference type="InterPro" id="IPR029000">
    <property type="entry name" value="Cyclophilin-like_dom_sf"/>
</dbReference>
<feature type="region of interest" description="Disordered" evidence="4">
    <location>
        <begin position="448"/>
        <end position="468"/>
    </location>
</feature>
<dbReference type="PROSITE" id="PS00170">
    <property type="entry name" value="CSA_PPIASE_1"/>
    <property type="match status" value="1"/>
</dbReference>
<dbReference type="GO" id="GO:0034128">
    <property type="term" value="P:negative regulation of MyD88-independent toll-like receptor signaling pathway"/>
    <property type="evidence" value="ECO:0007669"/>
    <property type="project" value="InterPro"/>
</dbReference>
<feature type="compositionally biased region" description="Polar residues" evidence="4">
    <location>
        <begin position="420"/>
        <end position="438"/>
    </location>
</feature>
<dbReference type="InterPro" id="IPR039184">
    <property type="entry name" value="SARM1"/>
</dbReference>
<evidence type="ECO:0000256" key="2">
    <source>
        <dbReference type="ARBA" id="ARBA00022490"/>
    </source>
</evidence>
<organism evidence="6 7">
    <name type="scientific">Ditylenchus dipsaci</name>
    <dbReference type="NCBI Taxonomy" id="166011"/>
    <lineage>
        <taxon>Eukaryota</taxon>
        <taxon>Metazoa</taxon>
        <taxon>Ecdysozoa</taxon>
        <taxon>Nematoda</taxon>
        <taxon>Chromadorea</taxon>
        <taxon>Rhabditida</taxon>
        <taxon>Tylenchina</taxon>
        <taxon>Tylenchomorpha</taxon>
        <taxon>Sphaerularioidea</taxon>
        <taxon>Anguinidae</taxon>
        <taxon>Anguininae</taxon>
        <taxon>Ditylenchus</taxon>
    </lineage>
</organism>
<evidence type="ECO:0000256" key="3">
    <source>
        <dbReference type="ARBA" id="ARBA00022737"/>
    </source>
</evidence>
<keyword evidence="6" id="KW-1185">Reference proteome</keyword>
<dbReference type="Pfam" id="PF00160">
    <property type="entry name" value="Pro_isomerase"/>
    <property type="match status" value="1"/>
</dbReference>
<dbReference type="PRINTS" id="PR00153">
    <property type="entry name" value="CSAPPISMRASE"/>
</dbReference>
<comment type="subcellular location">
    <subcellularLocation>
        <location evidence="1">Cytoplasm</location>
    </subcellularLocation>
</comment>
<dbReference type="Gene3D" id="2.40.100.10">
    <property type="entry name" value="Cyclophilin-like"/>
    <property type="match status" value="1"/>
</dbReference>
<sequence length="662" mass="73145">MARRPHTFFDISIGGKSAGRIVFELYSDIAPKTVENFRALCTGEKGKGKSGKPLHFKNCKFHRIIPGFMLQGGDFTRGDGTGAKAFLGRSSKMSASKKSTLSLDFFRWPTPERTPMALSSSSPLRRLLGSMGNMLSSARCLVDPAWSSCERLNRRGLRVVLSKVRTDDMLDYREDDDESDLEDELFATGRPCSSVTILPMPHSPDNDKHDNSTSSSNLEESEERKESLAPLKRPPINLLARTPQYTSITTSSLALPYDTQIINTQVNGFHCHLQGVMPDYKSRSLSNLENTPPLSPAQRVCISPCSMANNHHWKYASMRQNIRQCASNGGVANLGAVGGGAKARESNLKLDLNGSSSSRSSMKMNGVVKSDTLNLQTTVVGCSITMNGEKPFHRQQIICANADLQTHTGDIRLQQSLSTPCPGGNNKSDANDLNNGLNGSAGCRKESEYRRFKSEGSTTASSLPVPPNGMDVSLDDLSPVADRSSPPHRLNMFQTQDTVTNGPLAKHSHTEQVMMMHTLKTKLQKYQGFIDKAFQLIQQGADEQIFEGCTIVAKVMTKAWLFPKISHDLAYSLCDHLRDQNYFDQLISLFVKQGTSDSVRLCCGRAIEECMSLNNRDYIVTKGYLKKVVATAEKLNKNQEQQRMSLSLLESLFKHSTATTYK</sequence>
<feature type="region of interest" description="Disordered" evidence="4">
    <location>
        <begin position="420"/>
        <end position="439"/>
    </location>
</feature>
<dbReference type="WBParaSite" id="jg2093">
    <property type="protein sequence ID" value="jg2093"/>
    <property type="gene ID" value="jg2093"/>
</dbReference>
<dbReference type="GO" id="GO:0048678">
    <property type="term" value="P:response to axon injury"/>
    <property type="evidence" value="ECO:0007669"/>
    <property type="project" value="InterPro"/>
</dbReference>
<dbReference type="PANTHER" id="PTHR22998:SF1">
    <property type="entry name" value="NAD(+) HYDROLASE SARM1"/>
    <property type="match status" value="1"/>
</dbReference>
<proteinExistence type="predicted"/>
<dbReference type="GO" id="GO:0005737">
    <property type="term" value="C:cytoplasm"/>
    <property type="evidence" value="ECO:0007669"/>
    <property type="project" value="UniProtKB-SubCell"/>
</dbReference>
<dbReference type="PANTHER" id="PTHR22998">
    <property type="entry name" value="SARM1"/>
    <property type="match status" value="1"/>
</dbReference>
<evidence type="ECO:0000313" key="6">
    <source>
        <dbReference type="Proteomes" id="UP000887574"/>
    </source>
</evidence>
<keyword evidence="2" id="KW-0963">Cytoplasm</keyword>
<keyword evidence="3" id="KW-0677">Repeat</keyword>
<feature type="region of interest" description="Disordered" evidence="4">
    <location>
        <begin position="194"/>
        <end position="235"/>
    </location>
</feature>
<dbReference type="Proteomes" id="UP000887574">
    <property type="component" value="Unplaced"/>
</dbReference>
<dbReference type="PROSITE" id="PS50072">
    <property type="entry name" value="CSA_PPIASE_2"/>
    <property type="match status" value="1"/>
</dbReference>
<evidence type="ECO:0000313" key="7">
    <source>
        <dbReference type="WBParaSite" id="jg2093"/>
    </source>
</evidence>
<name>A0A915DKF1_9BILA</name>
<dbReference type="GO" id="GO:0030425">
    <property type="term" value="C:dendrite"/>
    <property type="evidence" value="ECO:0007669"/>
    <property type="project" value="TreeGrafter"/>
</dbReference>
<dbReference type="SUPFAM" id="SSF50891">
    <property type="entry name" value="Cyclophilin-like"/>
    <property type="match status" value="1"/>
</dbReference>
<accession>A0A915DKF1</accession>
<evidence type="ECO:0000256" key="1">
    <source>
        <dbReference type="ARBA" id="ARBA00004496"/>
    </source>
</evidence>
<evidence type="ECO:0000256" key="4">
    <source>
        <dbReference type="SAM" id="MobiDB-lite"/>
    </source>
</evidence>
<feature type="domain" description="PPIase cyclophilin-type" evidence="5">
    <location>
        <begin position="8"/>
        <end position="197"/>
    </location>
</feature>
<dbReference type="InterPro" id="IPR020892">
    <property type="entry name" value="Cyclophilin-type_PPIase_CS"/>
</dbReference>
<evidence type="ECO:0000259" key="5">
    <source>
        <dbReference type="PROSITE" id="PS50072"/>
    </source>
</evidence>
<dbReference type="AlphaFoldDB" id="A0A915DKF1"/>
<protein>
    <submittedName>
        <fullName evidence="7">PPIase cyclophilin-type domain-containing protein</fullName>
    </submittedName>
</protein>
<dbReference type="GO" id="GO:0035591">
    <property type="term" value="F:signaling adaptor activity"/>
    <property type="evidence" value="ECO:0007669"/>
    <property type="project" value="InterPro"/>
</dbReference>
<dbReference type="GO" id="GO:0006457">
    <property type="term" value="P:protein folding"/>
    <property type="evidence" value="ECO:0007669"/>
    <property type="project" value="InterPro"/>
</dbReference>
<dbReference type="GO" id="GO:0003953">
    <property type="term" value="F:NAD+ nucleosidase activity"/>
    <property type="evidence" value="ECO:0007669"/>
    <property type="project" value="InterPro"/>
</dbReference>
<reference evidence="7" key="1">
    <citation type="submission" date="2022-11" db="UniProtKB">
        <authorList>
            <consortium name="WormBaseParasite"/>
        </authorList>
    </citation>
    <scope>IDENTIFICATION</scope>
</reference>